<sequence>MAALASWATATSSTSCCRRRSRLWLASASSLSWQHPTTASPSPPTAPSGAGAGECWASWATATSRSSCCPRRSRLWPASASSPCRLERSTASLSLPTAASGAGAVEPGA</sequence>
<accession>R1D8X4</accession>
<feature type="non-terminal residue" evidence="2">
    <location>
        <position position="109"/>
    </location>
</feature>
<dbReference type="KEGG" id="ehx:EMIHUDRAFT_358013"/>
<dbReference type="GeneID" id="17257080"/>
<organism evidence="2">
    <name type="scientific">Emiliania huxleyi</name>
    <name type="common">Coccolithophore</name>
    <name type="synonym">Pontosphaera huxleyi</name>
    <dbReference type="NCBI Taxonomy" id="2903"/>
    <lineage>
        <taxon>Eukaryota</taxon>
        <taxon>Haptista</taxon>
        <taxon>Haptophyta</taxon>
        <taxon>Prymnesiophyceae</taxon>
        <taxon>Isochrysidales</taxon>
        <taxon>Noelaerhabdaceae</taxon>
        <taxon>Emiliania</taxon>
    </lineage>
</organism>
<proteinExistence type="predicted"/>
<name>R1D8X4_EMIHU</name>
<dbReference type="HOGENOM" id="CLU_2203925_0_0_1"/>
<feature type="region of interest" description="Disordered" evidence="1">
    <location>
        <begin position="29"/>
        <end position="52"/>
    </location>
</feature>
<gene>
    <name evidence="2" type="ORF">EMIHUDRAFT_358013</name>
</gene>
<protein>
    <submittedName>
        <fullName evidence="2">Uncharacterized protein</fullName>
    </submittedName>
</protein>
<feature type="compositionally biased region" description="Low complexity" evidence="1">
    <location>
        <begin position="29"/>
        <end position="40"/>
    </location>
</feature>
<dbReference type="AlphaFoldDB" id="R1D8X4"/>
<evidence type="ECO:0000313" key="2">
    <source>
        <dbReference type="EMBL" id="EOD10910.1"/>
    </source>
</evidence>
<evidence type="ECO:0000256" key="1">
    <source>
        <dbReference type="SAM" id="MobiDB-lite"/>
    </source>
</evidence>
<dbReference type="RefSeq" id="XP_005763339.1">
    <property type="nucleotide sequence ID" value="XM_005763282.1"/>
</dbReference>
<dbReference type="EMBL" id="KB868240">
    <property type="protein sequence ID" value="EOD10910.1"/>
    <property type="molecule type" value="Genomic_DNA"/>
</dbReference>
<reference evidence="2" key="1">
    <citation type="submission" date="2012-07" db="EMBL/GenBank/DDBJ databases">
        <title>Genome variability drives Emilianias global distribution.</title>
        <authorList>
            <consortium name="DOE Joint Genome Institute"/>
            <person name="Read B."/>
            <person name="Kegel J."/>
            <person name="Klute M."/>
            <person name="Kuo A."/>
            <person name="Lefebvre S.C."/>
            <person name="Maumus F."/>
            <person name="Mayer C."/>
            <person name="Miller J."/>
            <person name="Allen A."/>
            <person name="Bidle K."/>
            <person name="Borodovsky M."/>
            <person name="Bowler C."/>
            <person name="Brownlee C."/>
            <person name="Claverie J.-M."/>
            <person name="Cock M."/>
            <person name="De Vargas C."/>
            <person name="Elias M."/>
            <person name="Frickenhaus S."/>
            <person name="Gladyshev V.N."/>
            <person name="Gonzalez K."/>
            <person name="Guda C."/>
            <person name="Hadaegh A."/>
            <person name="Herman E."/>
            <person name="Iglesias-Rodriguez D."/>
            <person name="Jones B."/>
            <person name="Lawson T."/>
            <person name="Leese F."/>
            <person name="Lin Y.-C."/>
            <person name="Lindquist E."/>
            <person name="Lobanov A."/>
            <person name="Lucas S."/>
            <person name="Malik S.-H.B."/>
            <person name="Marsh M.E."/>
            <person name="Mock T."/>
            <person name="Monier A."/>
            <person name="Moreau H."/>
            <person name="Mueller-Roeber B."/>
            <person name="Napier J."/>
            <person name="Ogata H."/>
            <person name="Parker M."/>
            <person name="Probert I."/>
            <person name="Quesneville H."/>
            <person name="Raines C."/>
            <person name="Rensing S."/>
            <person name="Riano-Pachon D.M."/>
            <person name="Richier S."/>
            <person name="Rokitta S."/>
            <person name="Salamov A."/>
            <person name="Sarno A.F."/>
            <person name="Schmutz J."/>
            <person name="Schroeder D."/>
            <person name="Shiraiwa Y."/>
            <person name="Soanes D.M."/>
            <person name="Valentin K."/>
            <person name="Van Der Giezen M."/>
            <person name="Van Der Peer Y."/>
            <person name="Vardi A."/>
            <person name="Verret F."/>
            <person name="Von Dassow P."/>
            <person name="Wheeler G."/>
            <person name="Williams B."/>
            <person name="Wilson W."/>
            <person name="Wolfe G."/>
            <person name="Wurch L.L."/>
            <person name="Young J."/>
            <person name="Dacks J.B."/>
            <person name="Delwiche C.F."/>
            <person name="Dyhrman S."/>
            <person name="Glockner G."/>
            <person name="John U."/>
            <person name="Richards T."/>
            <person name="Worden A.Z."/>
            <person name="Zhang X."/>
            <person name="Grigoriev I.V."/>
        </authorList>
    </citation>
    <scope>NUCLEOTIDE SEQUENCE</scope>
    <source>
        <strain evidence="2">CCMP1516</strain>
    </source>
</reference>